<dbReference type="Proteomes" id="UP000011568">
    <property type="component" value="Unassembled WGS sequence"/>
</dbReference>
<organism evidence="2 3">
    <name type="scientific">Halococcus morrhuae DSM 1307</name>
    <dbReference type="NCBI Taxonomy" id="931277"/>
    <lineage>
        <taxon>Archaea</taxon>
        <taxon>Methanobacteriati</taxon>
        <taxon>Methanobacteriota</taxon>
        <taxon>Stenosarchaea group</taxon>
        <taxon>Halobacteria</taxon>
        <taxon>Halobacteriales</taxon>
        <taxon>Halococcaceae</taxon>
        <taxon>Halococcus</taxon>
    </lineage>
</organism>
<dbReference type="AlphaFoldDB" id="M0M3E9"/>
<feature type="transmembrane region" description="Helical" evidence="1">
    <location>
        <begin position="110"/>
        <end position="130"/>
    </location>
</feature>
<proteinExistence type="predicted"/>
<dbReference type="eggNOG" id="arCOG06265">
    <property type="taxonomic scope" value="Archaea"/>
</dbReference>
<protein>
    <submittedName>
        <fullName evidence="2">Uncharacterized protein</fullName>
    </submittedName>
</protein>
<gene>
    <name evidence="2" type="ORF">C448_13361</name>
</gene>
<dbReference type="Pfam" id="PF24416">
    <property type="entry name" value="DUF7548"/>
    <property type="match status" value="1"/>
</dbReference>
<accession>M0M3E9</accession>
<evidence type="ECO:0000256" key="1">
    <source>
        <dbReference type="SAM" id="Phobius"/>
    </source>
</evidence>
<dbReference type="RefSeq" id="WP_004055471.1">
    <property type="nucleotide sequence ID" value="NZ_AOMC01000152.1"/>
</dbReference>
<feature type="transmembrane region" description="Helical" evidence="1">
    <location>
        <begin position="41"/>
        <end position="61"/>
    </location>
</feature>
<keyword evidence="3" id="KW-1185">Reference proteome</keyword>
<keyword evidence="1" id="KW-0812">Transmembrane</keyword>
<dbReference type="EMBL" id="AOMC01000152">
    <property type="protein sequence ID" value="EMA40342.1"/>
    <property type="molecule type" value="Genomic_DNA"/>
</dbReference>
<keyword evidence="1" id="KW-0472">Membrane</keyword>
<dbReference type="InterPro" id="IPR055970">
    <property type="entry name" value="DUF7548"/>
</dbReference>
<comment type="caution">
    <text evidence="2">The sequence shown here is derived from an EMBL/GenBank/DDBJ whole genome shotgun (WGS) entry which is preliminary data.</text>
</comment>
<evidence type="ECO:0000313" key="2">
    <source>
        <dbReference type="EMBL" id="EMA40342.1"/>
    </source>
</evidence>
<feature type="transmembrane region" description="Helical" evidence="1">
    <location>
        <begin position="68"/>
        <end position="90"/>
    </location>
</feature>
<feature type="transmembrane region" description="Helical" evidence="1">
    <location>
        <begin position="7"/>
        <end position="29"/>
    </location>
</feature>
<dbReference type="OrthoDB" id="214866at2157"/>
<reference evidence="2 3" key="1">
    <citation type="journal article" date="2014" name="PLoS Genet.">
        <title>Phylogenetically driven sequencing of extremely halophilic archaea reveals strategies for static and dynamic osmo-response.</title>
        <authorList>
            <person name="Becker E.A."/>
            <person name="Seitzer P.M."/>
            <person name="Tritt A."/>
            <person name="Larsen D."/>
            <person name="Krusor M."/>
            <person name="Yao A.I."/>
            <person name="Wu D."/>
            <person name="Madern D."/>
            <person name="Eisen J.A."/>
            <person name="Darling A.E."/>
            <person name="Facciotti M.T."/>
        </authorList>
    </citation>
    <scope>NUCLEOTIDE SEQUENCE [LARGE SCALE GENOMIC DNA]</scope>
    <source>
        <strain evidence="2 3">DSM 1307</strain>
    </source>
</reference>
<evidence type="ECO:0000313" key="3">
    <source>
        <dbReference type="Proteomes" id="UP000011568"/>
    </source>
</evidence>
<dbReference type="PATRIC" id="fig|931277.6.peg.2619"/>
<name>M0M3E9_HALMO</name>
<keyword evidence="1" id="KW-1133">Transmembrane helix</keyword>
<sequence>MDGSRVAPLVGIVGCGLVLLALLAPYLGADAGAIGIYYGDGAVNPLVGGLFAAVTVIVLAAGRSGRTAPATAAGVALVFGLVIAGVSLVWSLTVPESTVFQLSTTSLIEFHRWLLALVSLVVPASGAWYARALALV</sequence>